<dbReference type="Gene3D" id="2.60.40.10">
    <property type="entry name" value="Immunoglobulins"/>
    <property type="match status" value="5"/>
</dbReference>
<dbReference type="AlphaFoldDB" id="A0A381TUD0"/>
<proteinExistence type="predicted"/>
<protein>
    <recommendedName>
        <fullName evidence="1">CARDB domain-containing protein</fullName>
    </recommendedName>
</protein>
<reference evidence="2" key="1">
    <citation type="submission" date="2018-05" db="EMBL/GenBank/DDBJ databases">
        <authorList>
            <person name="Lanie J.A."/>
            <person name="Ng W.-L."/>
            <person name="Kazmierczak K.M."/>
            <person name="Andrzejewski T.M."/>
            <person name="Davidsen T.M."/>
            <person name="Wayne K.J."/>
            <person name="Tettelin H."/>
            <person name="Glass J.I."/>
            <person name="Rusch D."/>
            <person name="Podicherti R."/>
            <person name="Tsui H.-C.T."/>
            <person name="Winkler M.E."/>
        </authorList>
    </citation>
    <scope>NUCLEOTIDE SEQUENCE</scope>
</reference>
<feature type="domain" description="CARDB" evidence="1">
    <location>
        <begin position="537"/>
        <end position="643"/>
    </location>
</feature>
<feature type="domain" description="CARDB" evidence="1">
    <location>
        <begin position="857"/>
        <end position="909"/>
    </location>
</feature>
<name>A0A381TUD0_9ZZZZ</name>
<sequence>MDSNGPLATAMAALLLLSSLMVLATVSADGNDNLYIERFNYDYTNHTTPRAGHDHPLRVDWVNDGDTTASAVTIAIEWGSESVESDPMDLAPGSGFIYLDVNFDSDGEKDATAFVDYGQDFEESDETDNYETTTFQVEPEIGTADLMVDLDPNNVLQDVYQPDEMIFVEWIVNNNGNVTAGYPNREITMALYVDPRGSDPTTQVAVRVFAIGDLMPEMGEGMFESFDMTTPSEEGRYVIALVVDIDDNNTDAGNLSDNSESFNFCIGGCSDPDLVVIGQGPSTLQLEPDMAIAGETSLVHYSIRNDGNADAPAGVVMHLEVMRCPGGDCDGQSWTKINETDPWRAPLQAQTDMEDQAILAMGWDVPSDGVGKWDLRVIIDATNKAAEIYPDGEENNIILWSDTHAHELLNVRERRAELVVQGIETTGQPFKDHPVDIHIFVAQDQNDGLGYRSASNVTVDLWIMDENFQELHIEDAGGAKDVGLVAPVGYSYSWTPTATGIYTMRAWVDYDDNILEWYESNNEMQDVSIEVKRKLSDLTVLDVEISPQDNSGNVMVGVASTISATIANLGIRDMTTAEASQMNVTFYTISPVHELIAEITPGTALAIGQNITVSTSFVFTVRDQYKIVVKVDERTKISEYGEDDYPSRTDAPNELSKTVFAESSIDAWINNVSVESGVAGKDHPITFDLGFENLPLEGDHFLYFTITVEHSNGAVGSYMEIPAGEGYHFAPGDDPVLPYGAYVDLNVNNPQTSISVSWIPEADKGRNYTITVIILAVINIDSSNDQGSAVADIEKLTTDLVVESLTVTDRGESGLRIDVLVLYPRGEQDSLNGVEVTLHVFDYADWSARGNSATPRDTFPVKSIEGALGRGDSRIVSFTWVRNVGDFVFVAEVDPNNEVRELDEDNNLYDSEVITIEALG</sequence>
<dbReference type="EMBL" id="UINC01005182">
    <property type="protein sequence ID" value="SVA19646.1"/>
    <property type="molecule type" value="Genomic_DNA"/>
</dbReference>
<accession>A0A381TUD0</accession>
<feature type="non-terminal residue" evidence="2">
    <location>
        <position position="920"/>
    </location>
</feature>
<evidence type="ECO:0000313" key="2">
    <source>
        <dbReference type="EMBL" id="SVA19646.1"/>
    </source>
</evidence>
<dbReference type="InterPro" id="IPR013783">
    <property type="entry name" value="Ig-like_fold"/>
</dbReference>
<gene>
    <name evidence="2" type="ORF">METZ01_LOCUS72500</name>
</gene>
<evidence type="ECO:0000259" key="1">
    <source>
        <dbReference type="Pfam" id="PF07705"/>
    </source>
</evidence>
<dbReference type="Pfam" id="PF07705">
    <property type="entry name" value="CARDB"/>
    <property type="match status" value="2"/>
</dbReference>
<dbReference type="InterPro" id="IPR011635">
    <property type="entry name" value="CARDB"/>
</dbReference>
<organism evidence="2">
    <name type="scientific">marine metagenome</name>
    <dbReference type="NCBI Taxonomy" id="408172"/>
    <lineage>
        <taxon>unclassified sequences</taxon>
        <taxon>metagenomes</taxon>
        <taxon>ecological metagenomes</taxon>
    </lineage>
</organism>